<sequence>MNAIAEREVCAYELAERRRAYISEQIRNCLYGKTLYVNIAWTLQSIPQKVSRIGLIEEMENALLVSSSAGFDYSAKLLAALDDESLRPTLRTERERIIGDWADTTHNCMTQQELEALPC</sequence>
<dbReference type="Proteomes" id="UP000245216">
    <property type="component" value="Unassembled WGS sequence"/>
</dbReference>
<dbReference type="AlphaFoldDB" id="A0A2U2BHE9"/>
<reference evidence="1 2" key="2">
    <citation type="submission" date="2018-05" db="EMBL/GenBank/DDBJ databases">
        <authorList>
            <person name="Lanie J.A."/>
            <person name="Ng W.-L."/>
            <person name="Kazmierczak K.M."/>
            <person name="Andrzejewski T.M."/>
            <person name="Davidsen T.M."/>
            <person name="Wayne K.J."/>
            <person name="Tettelin H."/>
            <person name="Glass J.I."/>
            <person name="Rusch D."/>
            <person name="Podicherti R."/>
            <person name="Tsui H.-C.T."/>
            <person name="Winkler M.E."/>
        </authorList>
    </citation>
    <scope>NUCLEOTIDE SEQUENCE [LARGE SCALE GENOMIC DNA]</scope>
    <source>
        <strain evidence="1 2">YBY</strain>
    </source>
</reference>
<organism evidence="1 2">
    <name type="scientific">Alcaligenes faecalis</name>
    <dbReference type="NCBI Taxonomy" id="511"/>
    <lineage>
        <taxon>Bacteria</taxon>
        <taxon>Pseudomonadati</taxon>
        <taxon>Pseudomonadota</taxon>
        <taxon>Betaproteobacteria</taxon>
        <taxon>Burkholderiales</taxon>
        <taxon>Alcaligenaceae</taxon>
        <taxon>Alcaligenes</taxon>
    </lineage>
</organism>
<reference evidence="1 2" key="1">
    <citation type="submission" date="2018-05" db="EMBL/GenBank/DDBJ databases">
        <title>Genome Sequence of an Efficient Indole-Degrading Bacterium, Alcaligenes sp.YBY.</title>
        <authorList>
            <person name="Yang B."/>
        </authorList>
    </citation>
    <scope>NUCLEOTIDE SEQUENCE [LARGE SCALE GENOMIC DNA]</scope>
    <source>
        <strain evidence="1 2">YBY</strain>
    </source>
</reference>
<evidence type="ECO:0000313" key="1">
    <source>
        <dbReference type="EMBL" id="PWE13443.1"/>
    </source>
</evidence>
<comment type="caution">
    <text evidence="1">The sequence shown here is derived from an EMBL/GenBank/DDBJ whole genome shotgun (WGS) entry which is preliminary data.</text>
</comment>
<protein>
    <submittedName>
        <fullName evidence="1">Uncharacterized protein</fullName>
    </submittedName>
</protein>
<accession>A0A2U2BHE9</accession>
<gene>
    <name evidence="1" type="ORF">DF183_16710</name>
</gene>
<name>A0A2U2BHE9_ALCFA</name>
<dbReference type="EMBL" id="QEXO01000004">
    <property type="protein sequence ID" value="PWE13443.1"/>
    <property type="molecule type" value="Genomic_DNA"/>
</dbReference>
<proteinExistence type="predicted"/>
<evidence type="ECO:0000313" key="2">
    <source>
        <dbReference type="Proteomes" id="UP000245216"/>
    </source>
</evidence>
<dbReference type="RefSeq" id="WP_109089674.1">
    <property type="nucleotide sequence ID" value="NZ_CAXOKM010000008.1"/>
</dbReference>